<evidence type="ECO:0000313" key="2">
    <source>
        <dbReference type="Proteomes" id="UP000317835"/>
    </source>
</evidence>
<name>A0A518HBQ0_9BACT</name>
<dbReference type="InterPro" id="IPR026406">
    <property type="entry name" value="Ver/Plancto_CHP"/>
</dbReference>
<reference evidence="1 2" key="1">
    <citation type="submission" date="2019-02" db="EMBL/GenBank/DDBJ databases">
        <title>Deep-cultivation of Planctomycetes and their phenomic and genomic characterization uncovers novel biology.</title>
        <authorList>
            <person name="Wiegand S."/>
            <person name="Jogler M."/>
            <person name="Boedeker C."/>
            <person name="Pinto D."/>
            <person name="Vollmers J."/>
            <person name="Rivas-Marin E."/>
            <person name="Kohn T."/>
            <person name="Peeters S.H."/>
            <person name="Heuer A."/>
            <person name="Rast P."/>
            <person name="Oberbeckmann S."/>
            <person name="Bunk B."/>
            <person name="Jeske O."/>
            <person name="Meyerdierks A."/>
            <person name="Storesund J.E."/>
            <person name="Kallscheuer N."/>
            <person name="Luecker S."/>
            <person name="Lage O.M."/>
            <person name="Pohl T."/>
            <person name="Merkel B.J."/>
            <person name="Hornburger P."/>
            <person name="Mueller R.-W."/>
            <person name="Bruemmer F."/>
            <person name="Labrenz M."/>
            <person name="Spormann A.M."/>
            <person name="Op den Camp H."/>
            <person name="Overmann J."/>
            <person name="Amann R."/>
            <person name="Jetten M.S.M."/>
            <person name="Mascher T."/>
            <person name="Medema M.H."/>
            <person name="Devos D.P."/>
            <person name="Kaster A.-K."/>
            <person name="Ovreas L."/>
            <person name="Rohde M."/>
            <person name="Galperin M.Y."/>
            <person name="Jogler C."/>
        </authorList>
    </citation>
    <scope>NUCLEOTIDE SEQUENCE [LARGE SCALE GENOMIC DNA]</scope>
    <source>
        <strain evidence="1 2">ElP</strain>
    </source>
</reference>
<dbReference type="OrthoDB" id="282243at2"/>
<protein>
    <submittedName>
        <fullName evidence="1">Uncharacterized protein</fullName>
    </submittedName>
</protein>
<dbReference type="KEGG" id="tpla:ElP_62330"/>
<accession>A0A518HBQ0</accession>
<gene>
    <name evidence="1" type="ORF">ElP_62330</name>
</gene>
<dbReference type="NCBIfam" id="TIGR04138">
    <property type="entry name" value="Plancto_Ver_chp"/>
    <property type="match status" value="1"/>
</dbReference>
<dbReference type="Proteomes" id="UP000317835">
    <property type="component" value="Chromosome"/>
</dbReference>
<organism evidence="1 2">
    <name type="scientific">Tautonia plasticadhaerens</name>
    <dbReference type="NCBI Taxonomy" id="2527974"/>
    <lineage>
        <taxon>Bacteria</taxon>
        <taxon>Pseudomonadati</taxon>
        <taxon>Planctomycetota</taxon>
        <taxon>Planctomycetia</taxon>
        <taxon>Isosphaerales</taxon>
        <taxon>Isosphaeraceae</taxon>
        <taxon>Tautonia</taxon>
    </lineage>
</organism>
<dbReference type="AlphaFoldDB" id="A0A518HBQ0"/>
<dbReference type="EMBL" id="CP036426">
    <property type="protein sequence ID" value="QDV38282.1"/>
    <property type="molecule type" value="Genomic_DNA"/>
</dbReference>
<keyword evidence="2" id="KW-1185">Reference proteome</keyword>
<dbReference type="RefSeq" id="WP_145276653.1">
    <property type="nucleotide sequence ID" value="NZ_CP036426.1"/>
</dbReference>
<evidence type="ECO:0000313" key="1">
    <source>
        <dbReference type="EMBL" id="QDV38282.1"/>
    </source>
</evidence>
<sequence length="143" mass="15849">MSLREALAAAVTRDARYTIEAYEFVFASLDLAKVRKRKARRAKGRARKGRGKAAVSKHVSGQELSEAARDLALDLYGLMALPILQAWGIRATSDLGEIVYNLIESGDLERSPDDSRADFDDVFDFEAALGTEYVIPIEDPEEQ</sequence>
<proteinExistence type="predicted"/>